<dbReference type="EMBL" id="JBGMDY010000010">
    <property type="protein sequence ID" value="KAL2319843.1"/>
    <property type="molecule type" value="Genomic_DNA"/>
</dbReference>
<keyword evidence="2" id="KW-0223">Dioxygenase</keyword>
<dbReference type="GO" id="GO:0046872">
    <property type="term" value="F:metal ion binding"/>
    <property type="evidence" value="ECO:0007669"/>
    <property type="project" value="UniProtKB-KW"/>
</dbReference>
<dbReference type="SUPFAM" id="SSF48484">
    <property type="entry name" value="Lipoxigenase"/>
    <property type="match status" value="1"/>
</dbReference>
<evidence type="ECO:0000259" key="4">
    <source>
        <dbReference type="PROSITE" id="PS51393"/>
    </source>
</evidence>
<dbReference type="Pfam" id="PF00305">
    <property type="entry name" value="Lipoxygenase"/>
    <property type="match status" value="1"/>
</dbReference>
<keyword evidence="6" id="KW-1185">Reference proteome</keyword>
<comment type="caution">
    <text evidence="5">The sequence shown here is derived from an EMBL/GenBank/DDBJ whole genome shotgun (WGS) entry which is preliminary data.</text>
</comment>
<dbReference type="Gene3D" id="1.20.245.10">
    <property type="entry name" value="Lipoxygenase-1, Domain 5"/>
    <property type="match status" value="1"/>
</dbReference>
<keyword evidence="3" id="KW-0560">Oxidoreductase</keyword>
<dbReference type="AlphaFoldDB" id="A0ABD1L8K5"/>
<evidence type="ECO:0000256" key="3">
    <source>
        <dbReference type="ARBA" id="ARBA00023002"/>
    </source>
</evidence>
<dbReference type="InterPro" id="IPR000907">
    <property type="entry name" value="LipOase"/>
</dbReference>
<name>A0ABD1L8K5_9FABA</name>
<proteinExistence type="predicted"/>
<evidence type="ECO:0000256" key="2">
    <source>
        <dbReference type="ARBA" id="ARBA00022964"/>
    </source>
</evidence>
<dbReference type="InterPro" id="IPR013819">
    <property type="entry name" value="LipOase_C"/>
</dbReference>
<evidence type="ECO:0000313" key="5">
    <source>
        <dbReference type="EMBL" id="KAL2319843.1"/>
    </source>
</evidence>
<protein>
    <recommendedName>
        <fullName evidence="4">Lipoxygenase domain-containing protein</fullName>
    </recommendedName>
</protein>
<keyword evidence="1" id="KW-0479">Metal-binding</keyword>
<dbReference type="PROSITE" id="PS51393">
    <property type="entry name" value="LIPOXYGENASE_3"/>
    <property type="match status" value="1"/>
</dbReference>
<evidence type="ECO:0000256" key="1">
    <source>
        <dbReference type="ARBA" id="ARBA00022723"/>
    </source>
</evidence>
<feature type="domain" description="Lipoxygenase" evidence="4">
    <location>
        <begin position="1"/>
        <end position="174"/>
    </location>
</feature>
<dbReference type="InterPro" id="IPR036226">
    <property type="entry name" value="LipOase_C_sf"/>
</dbReference>
<dbReference type="GO" id="GO:0051213">
    <property type="term" value="F:dioxygenase activity"/>
    <property type="evidence" value="ECO:0007669"/>
    <property type="project" value="UniProtKB-KW"/>
</dbReference>
<gene>
    <name evidence="5" type="ORF">Fmac_028812</name>
</gene>
<reference evidence="5 6" key="1">
    <citation type="submission" date="2024-08" db="EMBL/GenBank/DDBJ databases">
        <title>Insights into the chromosomal genome structure of Flemingia macrophylla.</title>
        <authorList>
            <person name="Ding Y."/>
            <person name="Zhao Y."/>
            <person name="Bi W."/>
            <person name="Wu M."/>
            <person name="Zhao G."/>
            <person name="Gong Y."/>
            <person name="Li W."/>
            <person name="Zhang P."/>
        </authorList>
    </citation>
    <scope>NUCLEOTIDE SEQUENCE [LARGE SCALE GENOMIC DNA]</scope>
    <source>
        <strain evidence="5">DYQJB</strain>
        <tissue evidence="5">Leaf</tissue>
    </source>
</reference>
<dbReference type="Proteomes" id="UP001603857">
    <property type="component" value="Unassembled WGS sequence"/>
</dbReference>
<accession>A0ABD1L8K5</accession>
<evidence type="ECO:0000313" key="6">
    <source>
        <dbReference type="Proteomes" id="UP001603857"/>
    </source>
</evidence>
<organism evidence="5 6">
    <name type="scientific">Flemingia macrophylla</name>
    <dbReference type="NCBI Taxonomy" id="520843"/>
    <lineage>
        <taxon>Eukaryota</taxon>
        <taxon>Viridiplantae</taxon>
        <taxon>Streptophyta</taxon>
        <taxon>Embryophyta</taxon>
        <taxon>Tracheophyta</taxon>
        <taxon>Spermatophyta</taxon>
        <taxon>Magnoliopsida</taxon>
        <taxon>eudicotyledons</taxon>
        <taxon>Gunneridae</taxon>
        <taxon>Pentapetalae</taxon>
        <taxon>rosids</taxon>
        <taxon>fabids</taxon>
        <taxon>Fabales</taxon>
        <taxon>Fabaceae</taxon>
        <taxon>Papilionoideae</taxon>
        <taxon>50 kb inversion clade</taxon>
        <taxon>NPAAA clade</taxon>
        <taxon>indigoferoid/millettioid clade</taxon>
        <taxon>Phaseoleae</taxon>
        <taxon>Flemingia</taxon>
    </lineage>
</organism>
<dbReference type="PANTHER" id="PTHR11771">
    <property type="entry name" value="LIPOXYGENASE"/>
    <property type="match status" value="1"/>
</dbReference>
<sequence>MVKAKQLGAFLRLKQLNSTKLQHISQGIAGVERMHPDLLGKKVLGMAVKDEDMNNLTGIQLLMLDYPYATDGLEIWISTKEWVNDFCSFFYKDKEAIEADIELQAWWSEIRTQGHGDKHKDTWWYPMTTLSNLVEALTTLIWIAFSKHASLNYGQYAYNGYPPNCPTLCRKFVP</sequence>